<evidence type="ECO:0000313" key="2">
    <source>
        <dbReference type="Proteomes" id="UP001500542"/>
    </source>
</evidence>
<dbReference type="EMBL" id="BAAAHK010000011">
    <property type="protein sequence ID" value="GAA0948615.1"/>
    <property type="molecule type" value="Genomic_DNA"/>
</dbReference>
<reference evidence="1 2" key="1">
    <citation type="journal article" date="2019" name="Int. J. Syst. Evol. Microbiol.">
        <title>The Global Catalogue of Microorganisms (GCM) 10K type strain sequencing project: providing services to taxonomists for standard genome sequencing and annotation.</title>
        <authorList>
            <consortium name="The Broad Institute Genomics Platform"/>
            <consortium name="The Broad Institute Genome Sequencing Center for Infectious Disease"/>
            <person name="Wu L."/>
            <person name="Ma J."/>
        </authorList>
    </citation>
    <scope>NUCLEOTIDE SEQUENCE [LARGE SCALE GENOMIC DNA]</scope>
    <source>
        <strain evidence="1 2">JCM 10977</strain>
    </source>
</reference>
<dbReference type="RefSeq" id="WP_343973762.1">
    <property type="nucleotide sequence ID" value="NZ_BAAAHK010000011.1"/>
</dbReference>
<organism evidence="1 2">
    <name type="scientific">Kribbella koreensis</name>
    <dbReference type="NCBI Taxonomy" id="57909"/>
    <lineage>
        <taxon>Bacteria</taxon>
        <taxon>Bacillati</taxon>
        <taxon>Actinomycetota</taxon>
        <taxon>Actinomycetes</taxon>
        <taxon>Propionibacteriales</taxon>
        <taxon>Kribbellaceae</taxon>
        <taxon>Kribbella</taxon>
    </lineage>
</organism>
<protein>
    <submittedName>
        <fullName evidence="1">Uncharacterized protein</fullName>
    </submittedName>
</protein>
<dbReference type="Proteomes" id="UP001500542">
    <property type="component" value="Unassembled WGS sequence"/>
</dbReference>
<sequence length="144" mass="16032">MRITERHLEEIPQTNLRIPVREFARVWLRAEIRYDASEAAGEPENGYLSGVCATCEWLAGVYIKVPNRDGVPQMTLRPAPLTTGYGYVKAYEELIAAETSAAEQVVAARLPGEPGFPDGVLATLLWAWRRSGVPPIEIPQKQTR</sequence>
<proteinExistence type="predicted"/>
<keyword evidence="2" id="KW-1185">Reference proteome</keyword>
<gene>
    <name evidence="1" type="ORF">GCM10009554_46410</name>
</gene>
<accession>A0ABN1QWV4</accession>
<comment type="caution">
    <text evidence="1">The sequence shown here is derived from an EMBL/GenBank/DDBJ whole genome shotgun (WGS) entry which is preliminary data.</text>
</comment>
<evidence type="ECO:0000313" key="1">
    <source>
        <dbReference type="EMBL" id="GAA0948615.1"/>
    </source>
</evidence>
<name>A0ABN1QWV4_9ACTN</name>